<organism evidence="1 2">
    <name type="scientific">Panagrolaimus sp. PS1159</name>
    <dbReference type="NCBI Taxonomy" id="55785"/>
    <lineage>
        <taxon>Eukaryota</taxon>
        <taxon>Metazoa</taxon>
        <taxon>Ecdysozoa</taxon>
        <taxon>Nematoda</taxon>
        <taxon>Chromadorea</taxon>
        <taxon>Rhabditida</taxon>
        <taxon>Tylenchina</taxon>
        <taxon>Panagrolaimomorpha</taxon>
        <taxon>Panagrolaimoidea</taxon>
        <taxon>Panagrolaimidae</taxon>
        <taxon>Panagrolaimus</taxon>
    </lineage>
</organism>
<dbReference type="WBParaSite" id="PS1159_v2.g7757.t1">
    <property type="protein sequence ID" value="PS1159_v2.g7757.t1"/>
    <property type="gene ID" value="PS1159_v2.g7757"/>
</dbReference>
<reference evidence="2" key="1">
    <citation type="submission" date="2022-11" db="UniProtKB">
        <authorList>
            <consortium name="WormBaseParasite"/>
        </authorList>
    </citation>
    <scope>IDENTIFICATION</scope>
</reference>
<accession>A0AC35GR36</accession>
<evidence type="ECO:0000313" key="2">
    <source>
        <dbReference type="WBParaSite" id="PS1159_v2.g7757.t1"/>
    </source>
</evidence>
<evidence type="ECO:0000313" key="1">
    <source>
        <dbReference type="Proteomes" id="UP000887580"/>
    </source>
</evidence>
<name>A0AC35GR36_9BILA</name>
<protein>
    <submittedName>
        <fullName evidence="2">Uncharacterized protein</fullName>
    </submittedName>
</protein>
<dbReference type="Proteomes" id="UP000887580">
    <property type="component" value="Unplaced"/>
</dbReference>
<sequence>MGLINPPKKKKRRTDQYNDNKSVEETAIKDFVKSKTRADFEYENEVLDKYKSIKDAIKSKPKKSKFAELKKFLIDKKDNEDILQEIAKETDHEFITKLLITYTGTQASSDLVLFDILKFYERNVKFNFKPLLPLVCGPNTELHYANLVKLGRAVHICPKPDEVLSGLNSDILWETGISSSLFNPEDSEQKNPLHYDPRYISMLLLGMVEAGADLTLRLFVEKNGLSFAAFLLSHPLDSIRIYGYAILSDFLLKIQDISSEAFLEKPLFTYTLIYLKDNLKQPNLKIGNGLFFLLL</sequence>
<proteinExistence type="predicted"/>